<feature type="transmembrane region" description="Helical" evidence="1">
    <location>
        <begin position="12"/>
        <end position="35"/>
    </location>
</feature>
<evidence type="ECO:0000313" key="2">
    <source>
        <dbReference type="EMBL" id="NDY95148.1"/>
    </source>
</evidence>
<evidence type="ECO:0000313" key="3">
    <source>
        <dbReference type="Proteomes" id="UP000484885"/>
    </source>
</evidence>
<feature type="transmembrane region" description="Helical" evidence="1">
    <location>
        <begin position="81"/>
        <end position="100"/>
    </location>
</feature>
<comment type="caution">
    <text evidence="2">The sequence shown here is derived from an EMBL/GenBank/DDBJ whole genome shotgun (WGS) entry which is preliminary data.</text>
</comment>
<dbReference type="GO" id="GO:0015097">
    <property type="term" value="F:mercury ion transmembrane transporter activity"/>
    <property type="evidence" value="ECO:0007669"/>
    <property type="project" value="InterPro"/>
</dbReference>
<dbReference type="Proteomes" id="UP000484885">
    <property type="component" value="Unassembled WGS sequence"/>
</dbReference>
<dbReference type="AlphaFoldDB" id="A0A845UWX2"/>
<dbReference type="GO" id="GO:0016020">
    <property type="term" value="C:membrane"/>
    <property type="evidence" value="ECO:0007669"/>
    <property type="project" value="InterPro"/>
</dbReference>
<protein>
    <submittedName>
        <fullName evidence="2">MerC domain-containing protein</fullName>
    </submittedName>
</protein>
<dbReference type="EMBL" id="JAAGSC010000037">
    <property type="protein sequence ID" value="NDY95148.1"/>
    <property type="molecule type" value="Genomic_DNA"/>
</dbReference>
<keyword evidence="3" id="KW-1185">Reference proteome</keyword>
<feature type="transmembrane region" description="Helical" evidence="1">
    <location>
        <begin position="106"/>
        <end position="124"/>
    </location>
</feature>
<name>A0A845UWX2_9GAMM</name>
<proteinExistence type="predicted"/>
<keyword evidence="1" id="KW-1133">Transmembrane helix</keyword>
<organism evidence="2 3">
    <name type="scientific">Wenzhouxiangella limi</name>
    <dbReference type="NCBI Taxonomy" id="2707351"/>
    <lineage>
        <taxon>Bacteria</taxon>
        <taxon>Pseudomonadati</taxon>
        <taxon>Pseudomonadota</taxon>
        <taxon>Gammaproteobacteria</taxon>
        <taxon>Chromatiales</taxon>
        <taxon>Wenzhouxiangellaceae</taxon>
        <taxon>Wenzhouxiangella</taxon>
    </lineage>
</organism>
<accession>A0A845UWX2</accession>
<sequence>MLDTRWADRLGMFVAAGCGVHCAALSLLFILYPALWMNRKYWEMGLWQKLLWLEWGLLVTAWLLVIAAMLSGWLRHRRVGPAVLATASLVLMTLVVATSLHFANQWMGLVTLAAGILLAGAHYWNLKSGSCRLPQAEGSST</sequence>
<evidence type="ECO:0000256" key="1">
    <source>
        <dbReference type="SAM" id="Phobius"/>
    </source>
</evidence>
<feature type="transmembrane region" description="Helical" evidence="1">
    <location>
        <begin position="55"/>
        <end position="74"/>
    </location>
</feature>
<gene>
    <name evidence="2" type="ORF">G3I74_05340</name>
</gene>
<reference evidence="2 3" key="1">
    <citation type="submission" date="2020-02" db="EMBL/GenBank/DDBJ databases">
        <authorList>
            <person name="Zhang X.-Y."/>
        </authorList>
    </citation>
    <scope>NUCLEOTIDE SEQUENCE [LARGE SCALE GENOMIC DNA]</scope>
    <source>
        <strain evidence="2 3">C33</strain>
    </source>
</reference>
<keyword evidence="1" id="KW-0812">Transmembrane</keyword>
<keyword evidence="1" id="KW-0472">Membrane</keyword>
<dbReference type="Pfam" id="PF03203">
    <property type="entry name" value="MerC"/>
    <property type="match status" value="1"/>
</dbReference>
<dbReference type="RefSeq" id="WP_164210549.1">
    <property type="nucleotide sequence ID" value="NZ_JAAGSC010000037.1"/>
</dbReference>
<dbReference type="InterPro" id="IPR004891">
    <property type="entry name" value="Mercury-R_MerC"/>
</dbReference>